<proteinExistence type="predicted"/>
<evidence type="ECO:0000313" key="2">
    <source>
        <dbReference type="Proteomes" id="UP000727056"/>
    </source>
</evidence>
<evidence type="ECO:0000313" key="1">
    <source>
        <dbReference type="EMBL" id="NJQ15533.1"/>
    </source>
</evidence>
<dbReference type="EMBL" id="JAAVJC010000076">
    <property type="protein sequence ID" value="NJQ15533.1"/>
    <property type="molecule type" value="Genomic_DNA"/>
</dbReference>
<sequence>MPEAEPVGPLTVGDGDTVRCEVRPLAESAATACLEPASYLEVAMPDGSGSFDLRTGVRDDVDRPVECDDRPEIGLHGR</sequence>
<accession>A0ABX1C8W5</accession>
<keyword evidence="2" id="KW-1185">Reference proteome</keyword>
<reference evidence="1 2" key="1">
    <citation type="submission" date="2020-03" db="EMBL/GenBank/DDBJ databases">
        <title>Draft genome of Streptomyces sp. ventii, isolated from the Axial Seamount in the Pacific Ocean, and resequencing of the two type strains Streptomyces lonarensis strain NCL 716 and Streptomyces bohaiensis strain 11A07.</title>
        <authorList>
            <person name="Loughran R.M."/>
            <person name="Pfannmuller K.M."/>
            <person name="Wasson B.J."/>
            <person name="Deadmond M.C."/>
            <person name="Paddock B.E."/>
            <person name="Koyack M.J."/>
            <person name="Gallegos D.A."/>
            <person name="Mitchell E.A."/>
            <person name="Ushijima B."/>
            <person name="Saw J.H."/>
            <person name="Mcphail K.L."/>
            <person name="Videau P."/>
        </authorList>
    </citation>
    <scope>NUCLEOTIDE SEQUENCE [LARGE SCALE GENOMIC DNA]</scope>
    <source>
        <strain evidence="1 2">11A07</strain>
    </source>
</reference>
<organism evidence="1 2">
    <name type="scientific">Streptomyces bohaiensis</name>
    <dbReference type="NCBI Taxonomy" id="1431344"/>
    <lineage>
        <taxon>Bacteria</taxon>
        <taxon>Bacillati</taxon>
        <taxon>Actinomycetota</taxon>
        <taxon>Actinomycetes</taxon>
        <taxon>Kitasatosporales</taxon>
        <taxon>Streptomycetaceae</taxon>
        <taxon>Streptomyces</taxon>
    </lineage>
</organism>
<name>A0ABX1C8W5_9ACTN</name>
<dbReference type="Proteomes" id="UP000727056">
    <property type="component" value="Unassembled WGS sequence"/>
</dbReference>
<dbReference type="RefSeq" id="WP_168088304.1">
    <property type="nucleotide sequence ID" value="NZ_BHZH01000120.1"/>
</dbReference>
<gene>
    <name evidence="1" type="ORF">HCN52_11365</name>
</gene>
<comment type="caution">
    <text evidence="1">The sequence shown here is derived from an EMBL/GenBank/DDBJ whole genome shotgun (WGS) entry which is preliminary data.</text>
</comment>
<protein>
    <submittedName>
        <fullName evidence="1">Uncharacterized protein</fullName>
    </submittedName>
</protein>